<proteinExistence type="predicted"/>
<dbReference type="SUPFAM" id="SSF51126">
    <property type="entry name" value="Pectin lyase-like"/>
    <property type="match status" value="1"/>
</dbReference>
<dbReference type="Gene3D" id="2.160.20.10">
    <property type="entry name" value="Single-stranded right-handed beta-helix, Pectin lyase-like"/>
    <property type="match status" value="1"/>
</dbReference>
<accession>A0AAX3EG07</accession>
<protein>
    <recommendedName>
        <fullName evidence="3">Pectate lyase superfamily protein domain-containing protein</fullName>
    </recommendedName>
</protein>
<dbReference type="Proteomes" id="UP001163293">
    <property type="component" value="Chromosome"/>
</dbReference>
<evidence type="ECO:0000313" key="2">
    <source>
        <dbReference type="Proteomes" id="UP001163293"/>
    </source>
</evidence>
<gene>
    <name evidence="1" type="ORF">NL394_17795</name>
</gene>
<keyword evidence="2" id="KW-1185">Reference proteome</keyword>
<sequence length="536" mass="55945">MGILDSPISPVLKASLDSKAIKGELAITPEQYGAVGDGVTNDTTALQNAVSACASSGKTLVCQGVYAVTASISNLHSVRKAGAGSITRSGTTFYVQPKPNQTNRIYLSTAGSDTNDGLNTSTPKLSFQSAFDALDIYGPVLQGTWEIVAGAGTYSVSSGQQSLNVRSENRVIVRGPAVSGGVPTAIIDGAGGGDYQHGLSAQGIGVRVEFRDLKAINFNGSPGYTRCAFLGEQESDFYTNNCHVDGASWAGIYAFNTVRARIYGGIIENCRDGVAVNDTDATVGQSTAPINIKNCTEFGVYWSRGAQGHIDYATIEDSATAIMIDASSRVDTVAVNFKRNNIAIYTRTGGVYNEGGAANIYNDGTADANTTNFNFLANSGSGDELGGSRSWSSPAYDRTLRTVTGTTSLTALNAALWTVPARRLQGVGKRLRVQAFGIHTVTAGTTYTISVGGMSMTLAVPAAASALTFELEAILYEVQGGYRMFGKISQGLSSTRYGNASTGFVNSIDNAIGISVTPANSADTTSIYTSDVHIMG</sequence>
<dbReference type="RefSeq" id="WP_264398757.1">
    <property type="nucleotide sequence ID" value="NZ_CP101180.1"/>
</dbReference>
<dbReference type="InterPro" id="IPR012334">
    <property type="entry name" value="Pectin_lyas_fold"/>
</dbReference>
<evidence type="ECO:0000313" key="1">
    <source>
        <dbReference type="EMBL" id="UYV96881.1"/>
    </source>
</evidence>
<evidence type="ECO:0008006" key="3">
    <source>
        <dbReference type="Google" id="ProtNLM"/>
    </source>
</evidence>
<name>A0AAX3EG07_PAEUR</name>
<dbReference type="AlphaFoldDB" id="A0AAX3EG07"/>
<reference evidence="1" key="1">
    <citation type="submission" date="2022-07" db="EMBL/GenBank/DDBJ databases">
        <authorList>
            <person name="Wu T."/>
        </authorList>
    </citation>
    <scope>NUCLEOTIDE SEQUENCE</scope>
    <source>
        <strain evidence="1">SD-1</strain>
    </source>
</reference>
<dbReference type="EMBL" id="CP101185">
    <property type="protein sequence ID" value="UYV96881.1"/>
    <property type="molecule type" value="Genomic_DNA"/>
</dbReference>
<organism evidence="1 2">
    <name type="scientific">Paenarthrobacter ureafaciens</name>
    <dbReference type="NCBI Taxonomy" id="37931"/>
    <lineage>
        <taxon>Bacteria</taxon>
        <taxon>Bacillati</taxon>
        <taxon>Actinomycetota</taxon>
        <taxon>Actinomycetes</taxon>
        <taxon>Micrococcales</taxon>
        <taxon>Micrococcaceae</taxon>
        <taxon>Paenarthrobacter</taxon>
    </lineage>
</organism>
<dbReference type="InterPro" id="IPR011050">
    <property type="entry name" value="Pectin_lyase_fold/virulence"/>
</dbReference>